<evidence type="ECO:0000313" key="12">
    <source>
        <dbReference type="Proteomes" id="UP001153076"/>
    </source>
</evidence>
<feature type="compositionally biased region" description="Polar residues" evidence="9">
    <location>
        <begin position="617"/>
        <end position="635"/>
    </location>
</feature>
<dbReference type="FunFam" id="1.10.510.10:FF:000046">
    <property type="entry name" value="probable serine/threonine-protein kinase WNK9"/>
    <property type="match status" value="1"/>
</dbReference>
<dbReference type="GO" id="GO:0005524">
    <property type="term" value="F:ATP binding"/>
    <property type="evidence" value="ECO:0007669"/>
    <property type="project" value="UniProtKB-KW"/>
</dbReference>
<evidence type="ECO:0000256" key="3">
    <source>
        <dbReference type="ARBA" id="ARBA00022679"/>
    </source>
</evidence>
<keyword evidence="5" id="KW-0418">Kinase</keyword>
<dbReference type="AlphaFoldDB" id="A0A9Q1QNX3"/>
<feature type="compositionally biased region" description="Polar residues" evidence="9">
    <location>
        <begin position="481"/>
        <end position="502"/>
    </location>
</feature>
<dbReference type="PROSITE" id="PS50011">
    <property type="entry name" value="PROTEIN_KINASE_DOM"/>
    <property type="match status" value="1"/>
</dbReference>
<keyword evidence="12" id="KW-1185">Reference proteome</keyword>
<dbReference type="SUPFAM" id="SSF56112">
    <property type="entry name" value="Protein kinase-like (PK-like)"/>
    <property type="match status" value="1"/>
</dbReference>
<comment type="catalytic activity">
    <reaction evidence="7">
        <text>L-threonyl-[protein] + ATP = O-phospho-L-threonyl-[protein] + ADP + H(+)</text>
        <dbReference type="Rhea" id="RHEA:46608"/>
        <dbReference type="Rhea" id="RHEA-COMP:11060"/>
        <dbReference type="Rhea" id="RHEA-COMP:11605"/>
        <dbReference type="ChEBI" id="CHEBI:15378"/>
        <dbReference type="ChEBI" id="CHEBI:30013"/>
        <dbReference type="ChEBI" id="CHEBI:30616"/>
        <dbReference type="ChEBI" id="CHEBI:61977"/>
        <dbReference type="ChEBI" id="CHEBI:456216"/>
        <dbReference type="EC" id="2.7.11.1"/>
    </reaction>
</comment>
<dbReference type="InterPro" id="IPR050588">
    <property type="entry name" value="WNK_Ser-Thr_kinase"/>
</dbReference>
<dbReference type="Pfam" id="PF00069">
    <property type="entry name" value="Pkinase"/>
    <property type="match status" value="1"/>
</dbReference>
<evidence type="ECO:0000313" key="11">
    <source>
        <dbReference type="EMBL" id="KAJ8449728.1"/>
    </source>
</evidence>
<dbReference type="PANTHER" id="PTHR13902">
    <property type="entry name" value="SERINE/THREONINE-PROTEIN KINASE WNK WITH NO LYSINE -RELATED"/>
    <property type="match status" value="1"/>
</dbReference>
<reference evidence="11" key="1">
    <citation type="submission" date="2022-04" db="EMBL/GenBank/DDBJ databases">
        <title>Carnegiea gigantea Genome sequencing and assembly v2.</title>
        <authorList>
            <person name="Copetti D."/>
            <person name="Sanderson M.J."/>
            <person name="Burquez A."/>
            <person name="Wojciechowski M.F."/>
        </authorList>
    </citation>
    <scope>NUCLEOTIDE SEQUENCE</scope>
    <source>
        <strain evidence="11">SGP5-SGP5p</strain>
        <tissue evidence="11">Aerial part</tissue>
    </source>
</reference>
<evidence type="ECO:0000256" key="8">
    <source>
        <dbReference type="ARBA" id="ARBA00048679"/>
    </source>
</evidence>
<organism evidence="11 12">
    <name type="scientific">Carnegiea gigantea</name>
    <dbReference type="NCBI Taxonomy" id="171969"/>
    <lineage>
        <taxon>Eukaryota</taxon>
        <taxon>Viridiplantae</taxon>
        <taxon>Streptophyta</taxon>
        <taxon>Embryophyta</taxon>
        <taxon>Tracheophyta</taxon>
        <taxon>Spermatophyta</taxon>
        <taxon>Magnoliopsida</taxon>
        <taxon>eudicotyledons</taxon>
        <taxon>Gunneridae</taxon>
        <taxon>Pentapetalae</taxon>
        <taxon>Caryophyllales</taxon>
        <taxon>Cactineae</taxon>
        <taxon>Cactaceae</taxon>
        <taxon>Cactoideae</taxon>
        <taxon>Echinocereeae</taxon>
        <taxon>Carnegiea</taxon>
    </lineage>
</organism>
<comment type="caution">
    <text evidence="11">The sequence shown here is derived from an EMBL/GenBank/DDBJ whole genome shotgun (WGS) entry which is preliminary data.</text>
</comment>
<dbReference type="PROSITE" id="PS00108">
    <property type="entry name" value="PROTEIN_KINASE_ST"/>
    <property type="match status" value="1"/>
</dbReference>
<feature type="compositionally biased region" description="Polar residues" evidence="9">
    <location>
        <begin position="1"/>
        <end position="16"/>
    </location>
</feature>
<dbReference type="Gene3D" id="1.10.510.10">
    <property type="entry name" value="Transferase(Phosphotransferase) domain 1"/>
    <property type="match status" value="1"/>
</dbReference>
<keyword evidence="3" id="KW-0808">Transferase</keyword>
<evidence type="ECO:0000256" key="5">
    <source>
        <dbReference type="ARBA" id="ARBA00022777"/>
    </source>
</evidence>
<dbReference type="OrthoDB" id="1034557at2759"/>
<dbReference type="EMBL" id="JAKOGI010000019">
    <property type="protein sequence ID" value="KAJ8449728.1"/>
    <property type="molecule type" value="Genomic_DNA"/>
</dbReference>
<keyword evidence="2" id="KW-0723">Serine/threonine-protein kinase</keyword>
<proteinExistence type="predicted"/>
<name>A0A9Q1QNX3_9CARY</name>
<dbReference type="CDD" id="cd13983">
    <property type="entry name" value="STKc_WNK"/>
    <property type="match status" value="1"/>
</dbReference>
<dbReference type="SMART" id="SM00220">
    <property type="entry name" value="S_TKc"/>
    <property type="match status" value="1"/>
</dbReference>
<dbReference type="InterPro" id="IPR011009">
    <property type="entry name" value="Kinase-like_dom_sf"/>
</dbReference>
<dbReference type="Proteomes" id="UP001153076">
    <property type="component" value="Unassembled WGS sequence"/>
</dbReference>
<evidence type="ECO:0000256" key="9">
    <source>
        <dbReference type="SAM" id="MobiDB-lite"/>
    </source>
</evidence>
<protein>
    <recommendedName>
        <fullName evidence="1">non-specific serine/threonine protein kinase</fullName>
        <ecNumber evidence="1">2.7.11.1</ecNumber>
    </recommendedName>
</protein>
<sequence length="642" mass="72273">MDLNPVSLSSIPSQHKSTNDDDDEFQIVERDPTGRYVRFAEILGEGAIKTVYKAFDEVDGIEVAWNRIELSKEIRNSEKELEKICVEANLLMSLNHENVIRCFHSWIDTKNNAINMITELFTSGSLRLYRDKHGHLDKKAIKKWARQILKGLDYLHSHDPPIVHRDLKCDNIFVNGNSGMVKIGDLGLATILQHATAHSFIGTAEFMAPELYDELYDEDYDQRVDIYSFGMCMLQMVTRELPYCECKNNAQIYKKVISGIKPAALSKVTDSQVREFIEKCLAPVSERLWAIDLLKDPFLDLDDLSLAACSPSLVESVCSSICSSSCRAHCMDNSQCLPAAAELLKVAVTEMNTFRIRGRIEDNDSLAMTVWIADSKGEAQKIDFVFFLQTDTVLSVTEEMAKELELSTKAAALIAESMTELISELVPGSKAKVCQKCTISENDLNLSNMPAKQFANEDQVLQEVIPPQLVEYDPARESENTRSVSEDSNSSQFENMSFNQNQRPHDHGGSDSDFKHEEDLDNKRKGSRKSREKLAAKPTWLWTVRAKVPLGHSIEHLERITNNPGLATLFPAGNWALTHMMEAKFTDLGMEFSAKEGVPTEFYIAKPKASSEEDEQQVVSTESPTMMLNDQTCSQIDDVRLK</sequence>
<dbReference type="EC" id="2.7.11.1" evidence="1"/>
<feature type="region of interest" description="Disordered" evidence="9">
    <location>
        <begin position="472"/>
        <end position="532"/>
    </location>
</feature>
<evidence type="ECO:0000256" key="6">
    <source>
        <dbReference type="ARBA" id="ARBA00022840"/>
    </source>
</evidence>
<evidence type="ECO:0000256" key="4">
    <source>
        <dbReference type="ARBA" id="ARBA00022741"/>
    </source>
</evidence>
<feature type="region of interest" description="Disordered" evidence="9">
    <location>
        <begin position="1"/>
        <end position="25"/>
    </location>
</feature>
<keyword evidence="6" id="KW-0067">ATP-binding</keyword>
<feature type="region of interest" description="Disordered" evidence="9">
    <location>
        <begin position="608"/>
        <end position="642"/>
    </location>
</feature>
<dbReference type="InterPro" id="IPR008271">
    <property type="entry name" value="Ser/Thr_kinase_AS"/>
</dbReference>
<evidence type="ECO:0000256" key="7">
    <source>
        <dbReference type="ARBA" id="ARBA00047899"/>
    </source>
</evidence>
<dbReference type="FunFam" id="3.30.200.20:FF:000075">
    <property type="entry name" value="Probable serine/threonine-protein kinase WNK1"/>
    <property type="match status" value="1"/>
</dbReference>
<evidence type="ECO:0000256" key="1">
    <source>
        <dbReference type="ARBA" id="ARBA00012513"/>
    </source>
</evidence>
<dbReference type="InterPro" id="IPR000719">
    <property type="entry name" value="Prot_kinase_dom"/>
</dbReference>
<accession>A0A9Q1QNX3</accession>
<dbReference type="GO" id="GO:0004674">
    <property type="term" value="F:protein serine/threonine kinase activity"/>
    <property type="evidence" value="ECO:0007669"/>
    <property type="project" value="UniProtKB-KW"/>
</dbReference>
<gene>
    <name evidence="11" type="ORF">Cgig2_001384</name>
</gene>
<evidence type="ECO:0000259" key="10">
    <source>
        <dbReference type="PROSITE" id="PS50011"/>
    </source>
</evidence>
<keyword evidence="4" id="KW-0547">Nucleotide-binding</keyword>
<evidence type="ECO:0000256" key="2">
    <source>
        <dbReference type="ARBA" id="ARBA00022527"/>
    </source>
</evidence>
<feature type="domain" description="Protein kinase" evidence="10">
    <location>
        <begin position="37"/>
        <end position="299"/>
    </location>
</feature>
<dbReference type="Gene3D" id="3.30.200.20">
    <property type="entry name" value="Phosphorylase Kinase, domain 1"/>
    <property type="match status" value="1"/>
</dbReference>
<feature type="compositionally biased region" description="Basic and acidic residues" evidence="9">
    <location>
        <begin position="503"/>
        <end position="524"/>
    </location>
</feature>
<comment type="catalytic activity">
    <reaction evidence="8">
        <text>L-seryl-[protein] + ATP = O-phospho-L-seryl-[protein] + ADP + H(+)</text>
        <dbReference type="Rhea" id="RHEA:17989"/>
        <dbReference type="Rhea" id="RHEA-COMP:9863"/>
        <dbReference type="Rhea" id="RHEA-COMP:11604"/>
        <dbReference type="ChEBI" id="CHEBI:15378"/>
        <dbReference type="ChEBI" id="CHEBI:29999"/>
        <dbReference type="ChEBI" id="CHEBI:30616"/>
        <dbReference type="ChEBI" id="CHEBI:83421"/>
        <dbReference type="ChEBI" id="CHEBI:456216"/>
        <dbReference type="EC" id="2.7.11.1"/>
    </reaction>
</comment>